<comment type="caution">
    <text evidence="1">The sequence shown here is derived from an EMBL/GenBank/DDBJ whole genome shotgun (WGS) entry which is preliminary data.</text>
</comment>
<keyword evidence="1" id="KW-0808">Transferase</keyword>
<keyword evidence="2" id="KW-1185">Reference proteome</keyword>
<dbReference type="Proteomes" id="UP000766629">
    <property type="component" value="Unassembled WGS sequence"/>
</dbReference>
<dbReference type="Pfam" id="PF11316">
    <property type="entry name" value="Rhamno_transf"/>
    <property type="match status" value="1"/>
</dbReference>
<accession>A0ABS7NHK1</accession>
<gene>
    <name evidence="1" type="ORF">KUV26_14595</name>
</gene>
<evidence type="ECO:0000313" key="2">
    <source>
        <dbReference type="Proteomes" id="UP000766629"/>
    </source>
</evidence>
<evidence type="ECO:0000313" key="1">
    <source>
        <dbReference type="EMBL" id="MBY6140670.1"/>
    </source>
</evidence>
<name>A0ABS7NHK1_9RHOB</name>
<protein>
    <submittedName>
        <fullName evidence="1">Rhamnosyl transferase</fullName>
    </submittedName>
</protein>
<proteinExistence type="predicted"/>
<sequence length="283" mass="31441">MQVIGLCRFSYPAIGGFQVEHGTMAERIAYLYSDARMEERFRLFETVALPSLRAQSDPDFDLVIVTGDSLPRQHRDRLCDLTAGLPQVRIAAEPPRRHREVMKELLNRARRDPDRPCLQFRFDDDDAVAGEFVERLRETAADCAPLLAKTDTAAIDFNRGYIAEFSAAGIAATDPAVHPYFTAALAMYAAGGCRKSVMNFAHHRIHHHMPTVTVTDVPMWVRSHNRFNDSRQERARPAAVAPLTPKQEREFATVFGIDAARVRAVFSAGQDGAGGPPGAPGRR</sequence>
<dbReference type="EMBL" id="JAHVJA010000006">
    <property type="protein sequence ID" value="MBY6140670.1"/>
    <property type="molecule type" value="Genomic_DNA"/>
</dbReference>
<dbReference type="InterPro" id="IPR029044">
    <property type="entry name" value="Nucleotide-diphossugar_trans"/>
</dbReference>
<reference evidence="1 2" key="1">
    <citation type="submission" date="2021-06" db="EMBL/GenBank/DDBJ databases">
        <title>50 bacteria genomes isolated from Dapeng, Shenzhen, China.</title>
        <authorList>
            <person name="Zheng W."/>
            <person name="Yu S."/>
            <person name="Huang Y."/>
        </authorList>
    </citation>
    <scope>NUCLEOTIDE SEQUENCE [LARGE SCALE GENOMIC DNA]</scope>
    <source>
        <strain evidence="1 2">DP1N14-2</strain>
    </source>
</reference>
<dbReference type="GO" id="GO:0016740">
    <property type="term" value="F:transferase activity"/>
    <property type="evidence" value="ECO:0007669"/>
    <property type="project" value="UniProtKB-KW"/>
</dbReference>
<dbReference type="SUPFAM" id="SSF53448">
    <property type="entry name" value="Nucleotide-diphospho-sugar transferases"/>
    <property type="match status" value="1"/>
</dbReference>
<dbReference type="RefSeq" id="WP_222508867.1">
    <property type="nucleotide sequence ID" value="NZ_JAHVJA010000006.1"/>
</dbReference>
<organism evidence="1 2">
    <name type="scientific">Leisingera daeponensis</name>
    <dbReference type="NCBI Taxonomy" id="405746"/>
    <lineage>
        <taxon>Bacteria</taxon>
        <taxon>Pseudomonadati</taxon>
        <taxon>Pseudomonadota</taxon>
        <taxon>Alphaproteobacteria</taxon>
        <taxon>Rhodobacterales</taxon>
        <taxon>Roseobacteraceae</taxon>
        <taxon>Leisingera</taxon>
    </lineage>
</organism>
<dbReference type="InterPro" id="IPR021466">
    <property type="entry name" value="Put_rhamnosyl_transferase"/>
</dbReference>